<gene>
    <name evidence="1" type="ORF">AHOG_22140</name>
</gene>
<dbReference type="GO" id="GO:0003677">
    <property type="term" value="F:DNA binding"/>
    <property type="evidence" value="ECO:0007669"/>
    <property type="project" value="InterPro"/>
</dbReference>
<proteinExistence type="predicted"/>
<keyword evidence="2" id="KW-1185">Reference proteome</keyword>
<dbReference type="AlphaFoldDB" id="A0A221W8K5"/>
<protein>
    <submittedName>
        <fullName evidence="1">Uncharacterized protein</fullName>
    </submittedName>
</protein>
<accession>A0A221W8K5</accession>
<dbReference type="Proteomes" id="UP000204221">
    <property type="component" value="Chromosome"/>
</dbReference>
<reference evidence="1 2" key="1">
    <citation type="submission" date="2017-07" db="EMBL/GenBank/DDBJ databases">
        <title>Complete genome sequence of Actinoalloteichus hoggarensis DSM 45943, type strain of Actinoalloteichus hoggarensis.</title>
        <authorList>
            <person name="Ruckert C."/>
            <person name="Nouioui I."/>
            <person name="Willmese J."/>
            <person name="van Wezel G."/>
            <person name="Klenk H.-P."/>
            <person name="Kalinowski J."/>
            <person name="Zotchev S.B."/>
        </authorList>
    </citation>
    <scope>NUCLEOTIDE SEQUENCE [LARGE SCALE GENOMIC DNA]</scope>
    <source>
        <strain evidence="1 2">DSM 45943</strain>
    </source>
</reference>
<dbReference type="Gene3D" id="1.10.260.40">
    <property type="entry name" value="lambda repressor-like DNA-binding domains"/>
    <property type="match status" value="1"/>
</dbReference>
<evidence type="ECO:0000313" key="1">
    <source>
        <dbReference type="EMBL" id="ASO22043.1"/>
    </source>
</evidence>
<dbReference type="OrthoDB" id="5186342at2"/>
<sequence>MAEDWAAVARAIDDRIHELGIKQREVAERSRVSQAIVRELQYDTTRRKRSARTLEALSVALEWHPHHLAAVLAGTRPPDVNDAGRPLTVDERLAAIEDGLTAIAERLDTLDDRLARAFDQPGGRDDSR</sequence>
<dbReference type="EMBL" id="CP022521">
    <property type="protein sequence ID" value="ASO22043.1"/>
    <property type="molecule type" value="Genomic_DNA"/>
</dbReference>
<evidence type="ECO:0000313" key="2">
    <source>
        <dbReference type="Proteomes" id="UP000204221"/>
    </source>
</evidence>
<dbReference type="RefSeq" id="WP_093943081.1">
    <property type="nucleotide sequence ID" value="NZ_CP022521.1"/>
</dbReference>
<organism evidence="1 2">
    <name type="scientific">Actinoalloteichus hoggarensis</name>
    <dbReference type="NCBI Taxonomy" id="1470176"/>
    <lineage>
        <taxon>Bacteria</taxon>
        <taxon>Bacillati</taxon>
        <taxon>Actinomycetota</taxon>
        <taxon>Actinomycetes</taxon>
        <taxon>Pseudonocardiales</taxon>
        <taxon>Pseudonocardiaceae</taxon>
        <taxon>Actinoalloteichus</taxon>
    </lineage>
</organism>
<dbReference type="InterPro" id="IPR010982">
    <property type="entry name" value="Lambda_DNA-bd_dom_sf"/>
</dbReference>
<dbReference type="SUPFAM" id="SSF47413">
    <property type="entry name" value="lambda repressor-like DNA-binding domains"/>
    <property type="match status" value="1"/>
</dbReference>
<dbReference type="KEGG" id="ahg:AHOG_22140"/>
<name>A0A221W8K5_9PSEU</name>